<evidence type="ECO:0000313" key="3">
    <source>
        <dbReference type="Proteomes" id="UP000316304"/>
    </source>
</evidence>
<organism evidence="2 3">
    <name type="scientific">Novipirellula galeiformis</name>
    <dbReference type="NCBI Taxonomy" id="2528004"/>
    <lineage>
        <taxon>Bacteria</taxon>
        <taxon>Pseudomonadati</taxon>
        <taxon>Planctomycetota</taxon>
        <taxon>Planctomycetia</taxon>
        <taxon>Pirellulales</taxon>
        <taxon>Pirellulaceae</taxon>
        <taxon>Novipirellula</taxon>
    </lineage>
</organism>
<name>A0A5C6CFW0_9BACT</name>
<gene>
    <name evidence="2" type="ORF">Pla52o_25860</name>
</gene>
<dbReference type="Proteomes" id="UP000316304">
    <property type="component" value="Unassembled WGS sequence"/>
</dbReference>
<feature type="region of interest" description="Disordered" evidence="1">
    <location>
        <begin position="1"/>
        <end position="78"/>
    </location>
</feature>
<accession>A0A5C6CFW0</accession>
<comment type="caution">
    <text evidence="2">The sequence shown here is derived from an EMBL/GenBank/DDBJ whole genome shotgun (WGS) entry which is preliminary data.</text>
</comment>
<protein>
    <submittedName>
        <fullName evidence="2">Uncharacterized protein</fullName>
    </submittedName>
</protein>
<keyword evidence="3" id="KW-1185">Reference proteome</keyword>
<dbReference type="AlphaFoldDB" id="A0A5C6CFW0"/>
<evidence type="ECO:0000313" key="2">
    <source>
        <dbReference type="EMBL" id="TWU23052.1"/>
    </source>
</evidence>
<sequence length="78" mass="8253">MAGKQGPERVPRPFDKGPGIPRFSLPTAGRRNGISLVSPLHPRSNEKGLSAAAGERMLQISPAQSSGKQPPLPINQCL</sequence>
<reference evidence="2 3" key="1">
    <citation type="submission" date="2019-02" db="EMBL/GenBank/DDBJ databases">
        <title>Deep-cultivation of Planctomycetes and their phenomic and genomic characterization uncovers novel biology.</title>
        <authorList>
            <person name="Wiegand S."/>
            <person name="Jogler M."/>
            <person name="Boedeker C."/>
            <person name="Pinto D."/>
            <person name="Vollmers J."/>
            <person name="Rivas-Marin E."/>
            <person name="Kohn T."/>
            <person name="Peeters S.H."/>
            <person name="Heuer A."/>
            <person name="Rast P."/>
            <person name="Oberbeckmann S."/>
            <person name="Bunk B."/>
            <person name="Jeske O."/>
            <person name="Meyerdierks A."/>
            <person name="Storesund J.E."/>
            <person name="Kallscheuer N."/>
            <person name="Luecker S."/>
            <person name="Lage O.M."/>
            <person name="Pohl T."/>
            <person name="Merkel B.J."/>
            <person name="Hornburger P."/>
            <person name="Mueller R.-W."/>
            <person name="Bruemmer F."/>
            <person name="Labrenz M."/>
            <person name="Spormann A.M."/>
            <person name="Op Den Camp H."/>
            <person name="Overmann J."/>
            <person name="Amann R."/>
            <person name="Jetten M.S.M."/>
            <person name="Mascher T."/>
            <person name="Medema M.H."/>
            <person name="Devos D.P."/>
            <person name="Kaster A.-K."/>
            <person name="Ovreas L."/>
            <person name="Rohde M."/>
            <person name="Galperin M.Y."/>
            <person name="Jogler C."/>
        </authorList>
    </citation>
    <scope>NUCLEOTIDE SEQUENCE [LARGE SCALE GENOMIC DNA]</scope>
    <source>
        <strain evidence="2 3">Pla52o</strain>
    </source>
</reference>
<proteinExistence type="predicted"/>
<feature type="compositionally biased region" description="Basic and acidic residues" evidence="1">
    <location>
        <begin position="1"/>
        <end position="15"/>
    </location>
</feature>
<dbReference type="EMBL" id="SJPT01000004">
    <property type="protein sequence ID" value="TWU23052.1"/>
    <property type="molecule type" value="Genomic_DNA"/>
</dbReference>
<evidence type="ECO:0000256" key="1">
    <source>
        <dbReference type="SAM" id="MobiDB-lite"/>
    </source>
</evidence>